<feature type="compositionally biased region" description="Basic and acidic residues" evidence="1">
    <location>
        <begin position="10"/>
        <end position="21"/>
    </location>
</feature>
<evidence type="ECO:0000313" key="2">
    <source>
        <dbReference type="EMBL" id="UQC77138.1"/>
    </source>
</evidence>
<dbReference type="Proteomes" id="UP000830671">
    <property type="component" value="Chromosome 2"/>
</dbReference>
<name>A0A9Q8WAZ2_9PEZI</name>
<organism evidence="2 3">
    <name type="scientific">Colletotrichum lupini</name>
    <dbReference type="NCBI Taxonomy" id="145971"/>
    <lineage>
        <taxon>Eukaryota</taxon>
        <taxon>Fungi</taxon>
        <taxon>Dikarya</taxon>
        <taxon>Ascomycota</taxon>
        <taxon>Pezizomycotina</taxon>
        <taxon>Sordariomycetes</taxon>
        <taxon>Hypocreomycetidae</taxon>
        <taxon>Glomerellales</taxon>
        <taxon>Glomerellaceae</taxon>
        <taxon>Colletotrichum</taxon>
        <taxon>Colletotrichum acutatum species complex</taxon>
    </lineage>
</organism>
<gene>
    <name evidence="2" type="ORF">CLUP02_02605</name>
</gene>
<keyword evidence="3" id="KW-1185">Reference proteome</keyword>
<evidence type="ECO:0000256" key="1">
    <source>
        <dbReference type="SAM" id="MobiDB-lite"/>
    </source>
</evidence>
<accession>A0A9Q8WAZ2</accession>
<sequence>MPPSIGTFDGKLKHMQAEPEK</sequence>
<dbReference type="EMBL" id="CP019474">
    <property type="protein sequence ID" value="UQC77138.1"/>
    <property type="molecule type" value="Genomic_DNA"/>
</dbReference>
<dbReference type="AlphaFoldDB" id="A0A9Q8WAZ2"/>
<reference evidence="2" key="1">
    <citation type="journal article" date="2021" name="Mol. Plant Microbe Interact.">
        <title>Complete Genome Sequence of the Plant-Pathogenic Fungus Colletotrichum lupini.</title>
        <authorList>
            <person name="Baroncelli R."/>
            <person name="Pensec F."/>
            <person name="Da Lio D."/>
            <person name="Boufleur T."/>
            <person name="Vicente I."/>
            <person name="Sarrocco S."/>
            <person name="Picot A."/>
            <person name="Baraldi E."/>
            <person name="Sukno S."/>
            <person name="Thon M."/>
            <person name="Le Floch G."/>
        </authorList>
    </citation>
    <scope>NUCLEOTIDE SEQUENCE</scope>
    <source>
        <strain evidence="2">IMI 504893</strain>
    </source>
</reference>
<evidence type="ECO:0000313" key="3">
    <source>
        <dbReference type="Proteomes" id="UP000830671"/>
    </source>
</evidence>
<feature type="region of interest" description="Disordered" evidence="1">
    <location>
        <begin position="1"/>
        <end position="21"/>
    </location>
</feature>
<protein>
    <submittedName>
        <fullName evidence="2">Uncharacterized protein</fullName>
    </submittedName>
</protein>
<proteinExistence type="predicted"/>